<proteinExistence type="predicted"/>
<sequence>MPEPFAEPDLLCYVICYGGGAPAFHFHHPTINYLFWIISVLGLAPRSRSAGGIHTCPPAISYCAFLWIRAEWGARPSERELSFFFISRLFLHLDSLLHRGGAGRVDCLVCAGIFRFVSFAPLRRVGSLHAPPYLLLLSGFDALPFAPALPSPP</sequence>
<comment type="caution">
    <text evidence="1">The sequence shown here is derived from an EMBL/GenBank/DDBJ whole genome shotgun (WGS) entry which is preliminary data.</text>
</comment>
<evidence type="ECO:0000313" key="1">
    <source>
        <dbReference type="EMBL" id="KAJ7721647.1"/>
    </source>
</evidence>
<name>A0AAD7HIR1_9AGAR</name>
<dbReference type="EMBL" id="JARKIB010000228">
    <property type="protein sequence ID" value="KAJ7721647.1"/>
    <property type="molecule type" value="Genomic_DNA"/>
</dbReference>
<reference evidence="1" key="1">
    <citation type="submission" date="2023-03" db="EMBL/GenBank/DDBJ databases">
        <title>Massive genome expansion in bonnet fungi (Mycena s.s.) driven by repeated elements and novel gene families across ecological guilds.</title>
        <authorList>
            <consortium name="Lawrence Berkeley National Laboratory"/>
            <person name="Harder C.B."/>
            <person name="Miyauchi S."/>
            <person name="Viragh M."/>
            <person name="Kuo A."/>
            <person name="Thoen E."/>
            <person name="Andreopoulos B."/>
            <person name="Lu D."/>
            <person name="Skrede I."/>
            <person name="Drula E."/>
            <person name="Henrissat B."/>
            <person name="Morin E."/>
            <person name="Kohler A."/>
            <person name="Barry K."/>
            <person name="LaButti K."/>
            <person name="Morin E."/>
            <person name="Salamov A."/>
            <person name="Lipzen A."/>
            <person name="Mereny Z."/>
            <person name="Hegedus B."/>
            <person name="Baldrian P."/>
            <person name="Stursova M."/>
            <person name="Weitz H."/>
            <person name="Taylor A."/>
            <person name="Grigoriev I.V."/>
            <person name="Nagy L.G."/>
            <person name="Martin F."/>
            <person name="Kauserud H."/>
        </authorList>
    </citation>
    <scope>NUCLEOTIDE SEQUENCE</scope>
    <source>
        <strain evidence="1">CBHHK182m</strain>
    </source>
</reference>
<evidence type="ECO:0000313" key="2">
    <source>
        <dbReference type="Proteomes" id="UP001215598"/>
    </source>
</evidence>
<dbReference type="AlphaFoldDB" id="A0AAD7HIR1"/>
<accession>A0AAD7HIR1</accession>
<gene>
    <name evidence="1" type="ORF">B0H16DRAFT_1602425</name>
</gene>
<organism evidence="1 2">
    <name type="scientific">Mycena metata</name>
    <dbReference type="NCBI Taxonomy" id="1033252"/>
    <lineage>
        <taxon>Eukaryota</taxon>
        <taxon>Fungi</taxon>
        <taxon>Dikarya</taxon>
        <taxon>Basidiomycota</taxon>
        <taxon>Agaricomycotina</taxon>
        <taxon>Agaricomycetes</taxon>
        <taxon>Agaricomycetidae</taxon>
        <taxon>Agaricales</taxon>
        <taxon>Marasmiineae</taxon>
        <taxon>Mycenaceae</taxon>
        <taxon>Mycena</taxon>
    </lineage>
</organism>
<protein>
    <submittedName>
        <fullName evidence="1">Uncharacterized protein</fullName>
    </submittedName>
</protein>
<dbReference type="Proteomes" id="UP001215598">
    <property type="component" value="Unassembled WGS sequence"/>
</dbReference>
<keyword evidence="2" id="KW-1185">Reference proteome</keyword>